<evidence type="ECO:0000256" key="2">
    <source>
        <dbReference type="SAM" id="SignalP"/>
    </source>
</evidence>
<organism evidence="3 4">
    <name type="scientific">Rehmannia glutinosa</name>
    <name type="common">Chinese foxglove</name>
    <dbReference type="NCBI Taxonomy" id="99300"/>
    <lineage>
        <taxon>Eukaryota</taxon>
        <taxon>Viridiplantae</taxon>
        <taxon>Streptophyta</taxon>
        <taxon>Embryophyta</taxon>
        <taxon>Tracheophyta</taxon>
        <taxon>Spermatophyta</taxon>
        <taxon>Magnoliopsida</taxon>
        <taxon>eudicotyledons</taxon>
        <taxon>Gunneridae</taxon>
        <taxon>Pentapetalae</taxon>
        <taxon>asterids</taxon>
        <taxon>lamiids</taxon>
        <taxon>Lamiales</taxon>
        <taxon>Orobanchaceae</taxon>
        <taxon>Rehmannieae</taxon>
        <taxon>Rehmannia</taxon>
    </lineage>
</organism>
<comment type="caution">
    <text evidence="3">The sequence shown here is derived from an EMBL/GenBank/DDBJ whole genome shotgun (WGS) entry which is preliminary data.</text>
</comment>
<dbReference type="Gene3D" id="3.40.50.1110">
    <property type="entry name" value="SGNH hydrolase"/>
    <property type="match status" value="1"/>
</dbReference>
<gene>
    <name evidence="3" type="ORF">DH2020_005106</name>
</gene>
<comment type="similarity">
    <text evidence="1">Belongs to the 'GDSL' lipolytic enzyme family.</text>
</comment>
<evidence type="ECO:0000313" key="4">
    <source>
        <dbReference type="Proteomes" id="UP001318860"/>
    </source>
</evidence>
<dbReference type="PANTHER" id="PTHR22835:SF683">
    <property type="entry name" value="OS05G0506800 PROTEIN"/>
    <property type="match status" value="1"/>
</dbReference>
<feature type="chain" id="PRO_5046539003" description="GDSL esterase/lipase" evidence="2">
    <location>
        <begin position="23"/>
        <end position="243"/>
    </location>
</feature>
<sequence length="243" mass="26622">MKVSFKLICILILLVQICSTCGRRIKCPFQYLYHFGDGVTDIGNSIRVFPWGPSNPAARYPYGTTYPGVPTGRWSDGLIDFDYSSADFGLPNIVPYLSLSDSTNCDGARSPVLDGAADFGLPHVIPFLSMNALNASKSYDGVIFSVARSPVLDTTFFRTKHVTIPSYAVSLQKQLSWFKTYLTSVCSTTQDCANRLRKSLILMGDIEGNDIGYPLAQGKSIAKVKSYVPFVIRAIIKATTVST</sequence>
<keyword evidence="4" id="KW-1185">Reference proteome</keyword>
<evidence type="ECO:0000313" key="3">
    <source>
        <dbReference type="EMBL" id="KAK6161725.1"/>
    </source>
</evidence>
<dbReference type="EMBL" id="JABTTQ020000003">
    <property type="protein sequence ID" value="KAK6161725.1"/>
    <property type="molecule type" value="Genomic_DNA"/>
</dbReference>
<keyword evidence="2" id="KW-0732">Signal</keyword>
<evidence type="ECO:0008006" key="5">
    <source>
        <dbReference type="Google" id="ProtNLM"/>
    </source>
</evidence>
<evidence type="ECO:0000256" key="1">
    <source>
        <dbReference type="ARBA" id="ARBA00008668"/>
    </source>
</evidence>
<reference evidence="3 4" key="1">
    <citation type="journal article" date="2021" name="Comput. Struct. Biotechnol. J.">
        <title>De novo genome assembly of the potent medicinal plant Rehmannia glutinosa using nanopore technology.</title>
        <authorList>
            <person name="Ma L."/>
            <person name="Dong C."/>
            <person name="Song C."/>
            <person name="Wang X."/>
            <person name="Zheng X."/>
            <person name="Niu Y."/>
            <person name="Chen S."/>
            <person name="Feng W."/>
        </authorList>
    </citation>
    <scope>NUCLEOTIDE SEQUENCE [LARGE SCALE GENOMIC DNA]</scope>
    <source>
        <strain evidence="3">DH-2019</strain>
    </source>
</reference>
<feature type="signal peptide" evidence="2">
    <location>
        <begin position="1"/>
        <end position="22"/>
    </location>
</feature>
<protein>
    <recommendedName>
        <fullName evidence="5">GDSL esterase/lipase</fullName>
    </recommendedName>
</protein>
<accession>A0ABR0XR82</accession>
<name>A0ABR0XR82_REHGL</name>
<proteinExistence type="inferred from homology"/>
<dbReference type="InterPro" id="IPR036514">
    <property type="entry name" value="SGNH_hydro_sf"/>
</dbReference>
<dbReference type="PANTHER" id="PTHR22835">
    <property type="entry name" value="ZINC FINGER FYVE DOMAIN CONTAINING PROTEIN"/>
    <property type="match status" value="1"/>
</dbReference>
<dbReference type="Proteomes" id="UP001318860">
    <property type="component" value="Unassembled WGS sequence"/>
</dbReference>